<feature type="binding site" evidence="5">
    <location>
        <position position="8"/>
    </location>
    <ligand>
        <name>substrate</name>
    </ligand>
</feature>
<evidence type="ECO:0000259" key="8">
    <source>
        <dbReference type="PROSITE" id="PS51462"/>
    </source>
</evidence>
<dbReference type="InterPro" id="IPR033715">
    <property type="entry name" value="GDPMH"/>
</dbReference>
<evidence type="ECO:0000256" key="2">
    <source>
        <dbReference type="ARBA" id="ARBA00022801"/>
    </source>
</evidence>
<dbReference type="PANTHER" id="PTHR43046:SF12">
    <property type="entry name" value="GDP-MANNOSE MANNOSYL HYDROLASE"/>
    <property type="match status" value="1"/>
</dbReference>
<gene>
    <name evidence="9" type="ORF">IT774_13460</name>
</gene>
<dbReference type="EMBL" id="CP064795">
    <property type="protein sequence ID" value="QPG05126.1"/>
    <property type="molecule type" value="Genomic_DNA"/>
</dbReference>
<evidence type="ECO:0000256" key="3">
    <source>
        <dbReference type="ARBA" id="ARBA00022842"/>
    </source>
</evidence>
<dbReference type="InterPro" id="IPR000086">
    <property type="entry name" value="NUDIX_hydrolase_dom"/>
</dbReference>
<evidence type="ECO:0000256" key="5">
    <source>
        <dbReference type="PIRSR" id="PIRSR037599-2"/>
    </source>
</evidence>
<dbReference type="NCBIfam" id="NF011963">
    <property type="entry name" value="PRK15434.1"/>
    <property type="match status" value="1"/>
</dbReference>
<dbReference type="GO" id="GO:0008727">
    <property type="term" value="F:GDP-mannose mannosyl hydrolase activity"/>
    <property type="evidence" value="ECO:0007669"/>
    <property type="project" value="InterPro"/>
</dbReference>
<dbReference type="Gene3D" id="3.90.79.10">
    <property type="entry name" value="Nucleoside Triphosphate Pyrophosphohydrolase"/>
    <property type="match status" value="1"/>
</dbReference>
<dbReference type="PIRSF" id="PIRSF037599">
    <property type="entry name" value="GDPMH"/>
    <property type="match status" value="1"/>
</dbReference>
<feature type="binding site" evidence="6">
    <location>
        <position position="121"/>
    </location>
    <ligand>
        <name>Mg(2+)</name>
        <dbReference type="ChEBI" id="CHEBI:18420"/>
    </ligand>
</feature>
<evidence type="ECO:0000256" key="7">
    <source>
        <dbReference type="PIRSR" id="PIRSR037599-4"/>
    </source>
</evidence>
<keyword evidence="2 9" id="KW-0378">Hydrolase</keyword>
<feature type="binding site" evidence="5">
    <location>
        <begin position="2"/>
        <end position="3"/>
    </location>
    <ligand>
        <name>substrate</name>
    </ligand>
</feature>
<name>A0A7S9DWA2_9ALTE</name>
<evidence type="ECO:0000256" key="6">
    <source>
        <dbReference type="PIRSR" id="PIRSR037599-3"/>
    </source>
</evidence>
<comment type="cofactor">
    <cofactor evidence="6">
        <name>Mg(2+)</name>
        <dbReference type="ChEBI" id="CHEBI:18420"/>
    </cofactor>
    <text evidence="6">Binds 1 Mg(2+) ion per subunit.</text>
</comment>
<feature type="short sequence motif" description="Nudix box" evidence="7">
    <location>
        <begin position="50"/>
        <end position="71"/>
    </location>
</feature>
<dbReference type="PANTHER" id="PTHR43046">
    <property type="entry name" value="GDP-MANNOSE MANNOSYL HYDROLASE"/>
    <property type="match status" value="1"/>
</dbReference>
<evidence type="ECO:0000313" key="10">
    <source>
        <dbReference type="Proteomes" id="UP000595095"/>
    </source>
</evidence>
<dbReference type="AlphaFoldDB" id="A0A7S9DWA2"/>
<reference evidence="9 10" key="1">
    <citation type="submission" date="2020-11" db="EMBL/GenBank/DDBJ databases">
        <title>Complete genome sequence for Salinimonas sp. strain G2-b.</title>
        <authorList>
            <person name="Park S.-J."/>
        </authorList>
    </citation>
    <scope>NUCLEOTIDE SEQUENCE [LARGE SCALE GENOMIC DNA]</scope>
    <source>
        <strain evidence="9 10">G2-b</strain>
    </source>
</reference>
<dbReference type="SUPFAM" id="SSF55811">
    <property type="entry name" value="Nudix"/>
    <property type="match status" value="1"/>
</dbReference>
<sequence length="156" mass="17668">MFLPAPTFETVVASTPLVAIDLVVENPQGEVLLGERTNRPAQGYWFVPGGRIQKNEAIKDAFVRLCREELGLSLAYEKACFIGPYEHFYADSIFNEVSTHYVVLAFKIKAQLTLNTLPAAQHGDYAWFSPYQLLQHQRVHPHTKCYFSEVKSSTTM</sequence>
<dbReference type="RefSeq" id="WP_195810217.1">
    <property type="nucleotide sequence ID" value="NZ_CP064795.1"/>
</dbReference>
<evidence type="ECO:0000256" key="1">
    <source>
        <dbReference type="ARBA" id="ARBA00022723"/>
    </source>
</evidence>
<keyword evidence="1 6" id="KW-0479">Metal-binding</keyword>
<feature type="binding site" evidence="5">
    <location>
        <position position="36"/>
    </location>
    <ligand>
        <name>substrate</name>
    </ligand>
</feature>
<dbReference type="PROSITE" id="PS51462">
    <property type="entry name" value="NUDIX"/>
    <property type="match status" value="1"/>
</dbReference>
<dbReference type="CDD" id="cd03430">
    <property type="entry name" value="NUDIX_GDPMH_NudD"/>
    <property type="match status" value="1"/>
</dbReference>
<organism evidence="9 10">
    <name type="scientific">Salinimonas marina</name>
    <dbReference type="NCBI Taxonomy" id="2785918"/>
    <lineage>
        <taxon>Bacteria</taxon>
        <taxon>Pseudomonadati</taxon>
        <taxon>Pseudomonadota</taxon>
        <taxon>Gammaproteobacteria</taxon>
        <taxon>Alteromonadales</taxon>
        <taxon>Alteromonadaceae</taxon>
        <taxon>Alteromonas/Salinimonas group</taxon>
        <taxon>Salinimonas</taxon>
    </lineage>
</organism>
<proteinExistence type="predicted"/>
<dbReference type="GO" id="GO:0046872">
    <property type="term" value="F:metal ion binding"/>
    <property type="evidence" value="ECO:0007669"/>
    <property type="project" value="UniProtKB-KW"/>
</dbReference>
<feature type="site" description="Critical for catalysis" evidence="4">
    <location>
        <position position="122"/>
    </location>
</feature>
<dbReference type="Pfam" id="PF00293">
    <property type="entry name" value="NUDIX"/>
    <property type="match status" value="1"/>
</dbReference>
<protein>
    <submittedName>
        <fullName evidence="9">GDP-mannose mannosyl hydrolase</fullName>
    </submittedName>
</protein>
<evidence type="ECO:0000256" key="4">
    <source>
        <dbReference type="PIRSR" id="PIRSR037599-1"/>
    </source>
</evidence>
<feature type="domain" description="Nudix hydrolase" evidence="8">
    <location>
        <begin position="13"/>
        <end position="152"/>
    </location>
</feature>
<feature type="binding site" evidence="6">
    <location>
        <position position="69"/>
    </location>
    <ligand>
        <name>Mg(2+)</name>
        <dbReference type="ChEBI" id="CHEBI:18420"/>
    </ligand>
</feature>
<dbReference type="Proteomes" id="UP000595095">
    <property type="component" value="Chromosome"/>
</dbReference>
<dbReference type="InterPro" id="IPR015797">
    <property type="entry name" value="NUDIX_hydrolase-like_dom_sf"/>
</dbReference>
<evidence type="ECO:0000313" key="9">
    <source>
        <dbReference type="EMBL" id="QPG05126.1"/>
    </source>
</evidence>
<keyword evidence="10" id="KW-1185">Reference proteome</keyword>
<accession>A0A7S9DWA2</accession>
<feature type="binding site" evidence="6">
    <location>
        <position position="49"/>
    </location>
    <ligand>
        <name>Mg(2+)</name>
        <dbReference type="ChEBI" id="CHEBI:18420"/>
    </ligand>
</feature>
<dbReference type="KEGG" id="smaa:IT774_13460"/>
<keyword evidence="3 6" id="KW-0460">Magnesium</keyword>